<comment type="similarity">
    <text evidence="1">Belongs to the multi antimicrobial extrusion (MATE) (TC 2.A.66.1) family.</text>
</comment>
<dbReference type="PANTHER" id="PTHR11206">
    <property type="entry name" value="MULTIDRUG RESISTANCE PROTEIN"/>
    <property type="match status" value="1"/>
</dbReference>
<feature type="transmembrane region" description="Helical" evidence="3">
    <location>
        <begin position="162"/>
        <end position="182"/>
    </location>
</feature>
<sequence length="238" mass="25364">MASVRCAASRASGSWLTWACWRRSGCLRMVVLELVGLAASQLGPVSLATQSVLLVSASTTYQAPFALSVAASVRIGNLLGEERPKRAGIAAKCSILMSLVIGLVAMFLTFRKSWAHLFNDDPLVVQLVASILPLVSLFQVFDGLSAITSGILRAVGKQFTGALLNLSAYYVVGIPFGMWLAFDRGMNLHGLWIGLTISLVYAAAVGVWLCLLTDWDKGGGQGPGASRRGKRDDVDAFN</sequence>
<dbReference type="Pfam" id="PF01554">
    <property type="entry name" value="MatE"/>
    <property type="match status" value="1"/>
</dbReference>
<keyword evidence="3" id="KW-0812">Transmembrane</keyword>
<evidence type="ECO:0000256" key="3">
    <source>
        <dbReference type="SAM" id="Phobius"/>
    </source>
</evidence>
<feature type="transmembrane region" description="Helical" evidence="3">
    <location>
        <begin position="188"/>
        <end position="211"/>
    </location>
</feature>
<comment type="caution">
    <text evidence="4">The sequence shown here is derived from an EMBL/GenBank/DDBJ whole genome shotgun (WGS) entry which is preliminary data.</text>
</comment>
<proteinExistence type="inferred from homology"/>
<gene>
    <name evidence="4" type="ORF">A0H81_02055</name>
</gene>
<keyword evidence="5" id="KW-1185">Reference proteome</keyword>
<evidence type="ECO:0000313" key="5">
    <source>
        <dbReference type="Proteomes" id="UP000092993"/>
    </source>
</evidence>
<protein>
    <submittedName>
        <fullName evidence="4">Putative transporter C11D3.06</fullName>
    </submittedName>
</protein>
<dbReference type="InterPro" id="IPR002528">
    <property type="entry name" value="MATE_fam"/>
</dbReference>
<dbReference type="OMA" id="NARARMN"/>
<feature type="transmembrane region" description="Helical" evidence="3">
    <location>
        <begin position="89"/>
        <end position="111"/>
    </location>
</feature>
<dbReference type="GO" id="GO:0015297">
    <property type="term" value="F:antiporter activity"/>
    <property type="evidence" value="ECO:0007669"/>
    <property type="project" value="InterPro"/>
</dbReference>
<organism evidence="4 5">
    <name type="scientific">Grifola frondosa</name>
    <name type="common">Maitake</name>
    <name type="synonym">Polyporus frondosus</name>
    <dbReference type="NCBI Taxonomy" id="5627"/>
    <lineage>
        <taxon>Eukaryota</taxon>
        <taxon>Fungi</taxon>
        <taxon>Dikarya</taxon>
        <taxon>Basidiomycota</taxon>
        <taxon>Agaricomycotina</taxon>
        <taxon>Agaricomycetes</taxon>
        <taxon>Polyporales</taxon>
        <taxon>Grifolaceae</taxon>
        <taxon>Grifola</taxon>
    </lineage>
</organism>
<dbReference type="AlphaFoldDB" id="A0A1C7MM05"/>
<dbReference type="STRING" id="5627.A0A1C7MM05"/>
<feature type="transmembrane region" description="Helical" evidence="3">
    <location>
        <begin position="123"/>
        <end position="141"/>
    </location>
</feature>
<dbReference type="GO" id="GO:0016020">
    <property type="term" value="C:membrane"/>
    <property type="evidence" value="ECO:0007669"/>
    <property type="project" value="InterPro"/>
</dbReference>
<dbReference type="Proteomes" id="UP000092993">
    <property type="component" value="Unassembled WGS sequence"/>
</dbReference>
<name>A0A1C7MM05_GRIFR</name>
<reference evidence="4 5" key="1">
    <citation type="submission" date="2016-03" db="EMBL/GenBank/DDBJ databases">
        <title>Whole genome sequencing of Grifola frondosa 9006-11.</title>
        <authorList>
            <person name="Min B."/>
            <person name="Park H."/>
            <person name="Kim J.-G."/>
            <person name="Cho H."/>
            <person name="Oh Y.-L."/>
            <person name="Kong W.-S."/>
            <person name="Choi I.-G."/>
        </authorList>
    </citation>
    <scope>NUCLEOTIDE SEQUENCE [LARGE SCALE GENOMIC DNA]</scope>
    <source>
        <strain evidence="4 5">9006-11</strain>
    </source>
</reference>
<evidence type="ECO:0000256" key="2">
    <source>
        <dbReference type="SAM" id="MobiDB-lite"/>
    </source>
</evidence>
<feature type="region of interest" description="Disordered" evidence="2">
    <location>
        <begin position="219"/>
        <end position="238"/>
    </location>
</feature>
<accession>A0A1C7MM05</accession>
<keyword evidence="3" id="KW-1133">Transmembrane helix</keyword>
<dbReference type="GO" id="GO:0042910">
    <property type="term" value="F:xenobiotic transmembrane transporter activity"/>
    <property type="evidence" value="ECO:0007669"/>
    <property type="project" value="InterPro"/>
</dbReference>
<dbReference type="EMBL" id="LUGG01000002">
    <property type="protein sequence ID" value="OBZ77895.1"/>
    <property type="molecule type" value="Genomic_DNA"/>
</dbReference>
<evidence type="ECO:0000256" key="1">
    <source>
        <dbReference type="ARBA" id="ARBA00010199"/>
    </source>
</evidence>
<dbReference type="OrthoDB" id="2126698at2759"/>
<keyword evidence="3" id="KW-0472">Membrane</keyword>
<evidence type="ECO:0000313" key="4">
    <source>
        <dbReference type="EMBL" id="OBZ77895.1"/>
    </source>
</evidence>